<accession>A0A382IIF9</accession>
<proteinExistence type="inferred from homology"/>
<dbReference type="GO" id="GO:0046872">
    <property type="term" value="F:metal ion binding"/>
    <property type="evidence" value="ECO:0007669"/>
    <property type="project" value="UniProtKB-KW"/>
</dbReference>
<evidence type="ECO:0000256" key="3">
    <source>
        <dbReference type="ARBA" id="ARBA00022801"/>
    </source>
</evidence>
<feature type="domain" description="Sulfatase N-terminal" evidence="5">
    <location>
        <begin position="23"/>
        <end position="309"/>
    </location>
</feature>
<keyword evidence="2" id="KW-0479">Metal-binding</keyword>
<dbReference type="AlphaFoldDB" id="A0A382IIF9"/>
<dbReference type="InterPro" id="IPR000917">
    <property type="entry name" value="Sulfatase_N"/>
</dbReference>
<dbReference type="Pfam" id="PF00884">
    <property type="entry name" value="Sulfatase"/>
    <property type="match status" value="1"/>
</dbReference>
<comment type="similarity">
    <text evidence="1">Belongs to the sulfatase family.</text>
</comment>
<evidence type="ECO:0000256" key="1">
    <source>
        <dbReference type="ARBA" id="ARBA00008779"/>
    </source>
</evidence>
<evidence type="ECO:0000256" key="4">
    <source>
        <dbReference type="ARBA" id="ARBA00022837"/>
    </source>
</evidence>
<dbReference type="InterPro" id="IPR017850">
    <property type="entry name" value="Alkaline_phosphatase_core_sf"/>
</dbReference>
<dbReference type="InterPro" id="IPR024607">
    <property type="entry name" value="Sulfatase_CS"/>
</dbReference>
<dbReference type="EMBL" id="UINC01067102">
    <property type="protein sequence ID" value="SVB98451.1"/>
    <property type="molecule type" value="Genomic_DNA"/>
</dbReference>
<protein>
    <recommendedName>
        <fullName evidence="5">Sulfatase N-terminal domain-containing protein</fullName>
    </recommendedName>
</protein>
<reference evidence="6" key="1">
    <citation type="submission" date="2018-05" db="EMBL/GenBank/DDBJ databases">
        <authorList>
            <person name="Lanie J.A."/>
            <person name="Ng W.-L."/>
            <person name="Kazmierczak K.M."/>
            <person name="Andrzejewski T.M."/>
            <person name="Davidsen T.M."/>
            <person name="Wayne K.J."/>
            <person name="Tettelin H."/>
            <person name="Glass J.I."/>
            <person name="Rusch D."/>
            <person name="Podicherti R."/>
            <person name="Tsui H.-C.T."/>
            <person name="Winkler M.E."/>
        </authorList>
    </citation>
    <scope>NUCLEOTIDE SEQUENCE</scope>
</reference>
<dbReference type="GO" id="GO:0004065">
    <property type="term" value="F:arylsulfatase activity"/>
    <property type="evidence" value="ECO:0007669"/>
    <property type="project" value="TreeGrafter"/>
</dbReference>
<dbReference type="PANTHER" id="PTHR42693">
    <property type="entry name" value="ARYLSULFATASE FAMILY MEMBER"/>
    <property type="match status" value="1"/>
</dbReference>
<evidence type="ECO:0000259" key="5">
    <source>
        <dbReference type="Pfam" id="PF00884"/>
    </source>
</evidence>
<keyword evidence="4" id="KW-0106">Calcium</keyword>
<dbReference type="PANTHER" id="PTHR42693:SF53">
    <property type="entry name" value="ENDO-4-O-SULFATASE"/>
    <property type="match status" value="1"/>
</dbReference>
<evidence type="ECO:0000313" key="6">
    <source>
        <dbReference type="EMBL" id="SVB98451.1"/>
    </source>
</evidence>
<dbReference type="SUPFAM" id="SSF53649">
    <property type="entry name" value="Alkaline phosphatase-like"/>
    <property type="match status" value="1"/>
</dbReference>
<dbReference type="InterPro" id="IPR050738">
    <property type="entry name" value="Sulfatase"/>
</dbReference>
<dbReference type="PROSITE" id="PS00523">
    <property type="entry name" value="SULFATASE_1"/>
    <property type="match status" value="1"/>
</dbReference>
<name>A0A382IIF9_9ZZZZ</name>
<feature type="non-terminal residue" evidence="6">
    <location>
        <position position="310"/>
    </location>
</feature>
<evidence type="ECO:0000256" key="2">
    <source>
        <dbReference type="ARBA" id="ARBA00022723"/>
    </source>
</evidence>
<organism evidence="6">
    <name type="scientific">marine metagenome</name>
    <dbReference type="NCBI Taxonomy" id="408172"/>
    <lineage>
        <taxon>unclassified sequences</taxon>
        <taxon>metagenomes</taxon>
        <taxon>ecological metagenomes</taxon>
    </lineage>
</organism>
<sequence>MKRVIVLLSVFLFASVSFAKDKPNILWLITDNCNLDFGCFGRQGVHTPHLDQLAVQGVRYPRVFSTAPVCAPSRSAFMTGMYQTSVNLHHFPDHRDDGFKLPEGIRPLTHRLKDAGYLTGSIKKMGKQVVGSGKLDLNFVNEGKIFESTKWDEIKKGKPFFLQVNTPEAEYDIYDFRTNRPERIKWWGEEEHVQYAKPESVVPPAYFPKHKTSNEEWARYLNSVSNMDRRVGIVLKELEKEKLLDDTIIIVFGDNGRVDHRSIHWVYDTGLHVPMIIKWPKNFPAPEGFKPGTVNEEVISLLDLTATTLS</sequence>
<keyword evidence="3" id="KW-0378">Hydrolase</keyword>
<dbReference type="Gene3D" id="3.40.720.10">
    <property type="entry name" value="Alkaline Phosphatase, subunit A"/>
    <property type="match status" value="1"/>
</dbReference>
<gene>
    <name evidence="6" type="ORF">METZ01_LOCUS251305</name>
</gene>